<evidence type="ECO:0000256" key="10">
    <source>
        <dbReference type="RuleBase" id="RU369019"/>
    </source>
</evidence>
<keyword evidence="1 10" id="KW-0813">Transport</keyword>
<comment type="function">
    <text evidence="10">Guanine nucleotide-exchange factor (GEF) required for the formation or budding of transport vesicles from the ER.</text>
</comment>
<keyword evidence="5 10" id="KW-0256">Endoplasmic reticulum</keyword>
<evidence type="ECO:0000256" key="2">
    <source>
        <dbReference type="ARBA" id="ARBA00022574"/>
    </source>
</evidence>
<name>A0A0U1LZ18_TALIS</name>
<keyword evidence="9" id="KW-0472">Membrane</keyword>
<evidence type="ECO:0000256" key="5">
    <source>
        <dbReference type="ARBA" id="ARBA00022824"/>
    </source>
</evidence>
<accession>A0A0U1LZ18</accession>
<dbReference type="GO" id="GO:0000139">
    <property type="term" value="C:Golgi membrane"/>
    <property type="evidence" value="ECO:0007669"/>
    <property type="project" value="UniProtKB-SubCell"/>
</dbReference>
<dbReference type="GO" id="GO:0005789">
    <property type="term" value="C:endoplasmic reticulum membrane"/>
    <property type="evidence" value="ECO:0007669"/>
    <property type="project" value="UniProtKB-SubCell"/>
</dbReference>
<dbReference type="STRING" id="28573.A0A0U1LZ18"/>
<evidence type="ECO:0000256" key="3">
    <source>
        <dbReference type="ARBA" id="ARBA00022692"/>
    </source>
</evidence>
<keyword evidence="7 10" id="KW-0653">Protein transport</keyword>
<comment type="subcellular location">
    <subcellularLocation>
        <location evidence="10">Endoplasmic reticulum membrane</location>
        <topology evidence="10">Single-pass type II membrane protein</topology>
    </subcellularLocation>
    <subcellularLocation>
        <location evidence="10">Golgi apparatus membrane</location>
        <topology evidence="10">Single-pass type II membrane protein</topology>
    </subcellularLocation>
</comment>
<dbReference type="GO" id="GO:0015031">
    <property type="term" value="P:protein transport"/>
    <property type="evidence" value="ECO:0007669"/>
    <property type="project" value="UniProtKB-KW"/>
</dbReference>
<proteinExistence type="inferred from homology"/>
<dbReference type="GO" id="GO:0006888">
    <property type="term" value="P:endoplasmic reticulum to Golgi vesicle-mediated transport"/>
    <property type="evidence" value="ECO:0007669"/>
    <property type="project" value="UniProtKB-UniRule"/>
</dbReference>
<dbReference type="InterPro" id="IPR015943">
    <property type="entry name" value="WD40/YVTN_repeat-like_dom_sf"/>
</dbReference>
<feature type="region of interest" description="Disordered" evidence="11">
    <location>
        <begin position="108"/>
        <end position="145"/>
    </location>
</feature>
<evidence type="ECO:0000256" key="9">
    <source>
        <dbReference type="ARBA" id="ARBA00023136"/>
    </source>
</evidence>
<evidence type="ECO:0000256" key="6">
    <source>
        <dbReference type="ARBA" id="ARBA00022892"/>
    </source>
</evidence>
<dbReference type="PANTHER" id="PTHR23284">
    <property type="entry name" value="PROLACTIN REGULATORY ELEMENT BINDING PROTEIN"/>
    <property type="match status" value="1"/>
</dbReference>
<protein>
    <recommendedName>
        <fullName evidence="10">Guanine nucleotide-exchange factor SEC12</fullName>
    </recommendedName>
</protein>
<evidence type="ECO:0000313" key="13">
    <source>
        <dbReference type="Proteomes" id="UP000054383"/>
    </source>
</evidence>
<organism evidence="12 13">
    <name type="scientific">Talaromyces islandicus</name>
    <name type="common">Penicillium islandicum</name>
    <dbReference type="NCBI Taxonomy" id="28573"/>
    <lineage>
        <taxon>Eukaryota</taxon>
        <taxon>Fungi</taxon>
        <taxon>Dikarya</taxon>
        <taxon>Ascomycota</taxon>
        <taxon>Pezizomycotina</taxon>
        <taxon>Eurotiomycetes</taxon>
        <taxon>Eurotiomycetidae</taxon>
        <taxon>Eurotiales</taxon>
        <taxon>Trichocomaceae</taxon>
        <taxon>Talaromyces</taxon>
        <taxon>Talaromyces sect. Islandici</taxon>
    </lineage>
</organism>
<sequence>MAPSIPSAKITLSCPLFAADFDPRNHGLLLVGGGGGEGRSGVGNKIALLNTSKRYEISEIVNVELSRDEDSVTSLAVAKSADESMVALAGINSSQAEQQKGNNRHLRSFELEYPPRKNEKQVAEPEDEEKKNNKKKTADPERKTKALSQASLFRTNVGKLKPGEKVDTYQRLLRLSPYRDVDSPRIGAIATGLAPSGEIVLFNVTTAPQPTDVIGRIRLSADEEAEDIDIIDAEDGNFLVAYTNGTDVHIFKVSASSRKSDASPDVKLVFSIPRTSSAKPPKFRALRFVAPDTLLLLQNAADRAGSELVLLSLPSSSASKGKIIRRKRLRRAIKIGLGLDVVSLGAGEKNDQQHLIAVAGSDQSIEILTLDYTGATKTYGKLAGYTTLSQVHPFSMTKICFSQYRPPPHPVTASTPPQYVKLVSISLGNTVVVQTFPLSPWPRGGALTPRYVLKIPGNPDFWETAFSCFVAIVVIAISCLFLQAFTEIRGGTPPYLGATEWLPTGLRNRIARPYMFDENNRPLDWAASSASSLSATGSSATDVPQAQVSSILTTNEALGNLFKARKENQQQQQQQDEEQISSHIIIQHDPEQNSLSAQEISHSHLDQNDVSSKHNARKWEDLKPEEQERWKRVLSDAGHWAVDEGEQVLKGIFFGQLGGIVGAAVGG</sequence>
<dbReference type="Proteomes" id="UP000054383">
    <property type="component" value="Unassembled WGS sequence"/>
</dbReference>
<keyword evidence="4 10" id="KW-0677">Repeat</keyword>
<comment type="similarity">
    <text evidence="10">Belongs to the WD repeat SEC12 family.</text>
</comment>
<keyword evidence="2 10" id="KW-0853">WD repeat</keyword>
<dbReference type="OMA" id="EPQLAIF"/>
<dbReference type="AlphaFoldDB" id="A0A0U1LZ18"/>
<dbReference type="GO" id="GO:0005085">
    <property type="term" value="F:guanyl-nucleotide exchange factor activity"/>
    <property type="evidence" value="ECO:0007669"/>
    <property type="project" value="InterPro"/>
</dbReference>
<keyword evidence="3" id="KW-0812">Transmembrane</keyword>
<dbReference type="OrthoDB" id="2013972at2759"/>
<gene>
    <name evidence="12" type="ORF">PISL3812_05600</name>
</gene>
<feature type="compositionally biased region" description="Basic and acidic residues" evidence="11">
    <location>
        <begin position="617"/>
        <end position="627"/>
    </location>
</feature>
<evidence type="ECO:0000313" key="12">
    <source>
        <dbReference type="EMBL" id="CRG88569.1"/>
    </source>
</evidence>
<dbReference type="GO" id="GO:0003400">
    <property type="term" value="P:regulation of COPII vesicle coating"/>
    <property type="evidence" value="ECO:0007669"/>
    <property type="project" value="UniProtKB-UniRule"/>
</dbReference>
<dbReference type="EMBL" id="CVMT01000005">
    <property type="protein sequence ID" value="CRG88569.1"/>
    <property type="molecule type" value="Genomic_DNA"/>
</dbReference>
<evidence type="ECO:0000256" key="4">
    <source>
        <dbReference type="ARBA" id="ARBA00022737"/>
    </source>
</evidence>
<keyword evidence="8" id="KW-1133">Transmembrane helix</keyword>
<dbReference type="InterPro" id="IPR045260">
    <property type="entry name" value="Sec12-like"/>
</dbReference>
<reference evidence="12 13" key="1">
    <citation type="submission" date="2015-04" db="EMBL/GenBank/DDBJ databases">
        <authorList>
            <person name="Syromyatnikov M.Y."/>
            <person name="Popov V.N."/>
        </authorList>
    </citation>
    <scope>NUCLEOTIDE SEQUENCE [LARGE SCALE GENOMIC DNA]</scope>
    <source>
        <strain evidence="12">WF-38-12</strain>
    </source>
</reference>
<keyword evidence="13" id="KW-1185">Reference proteome</keyword>
<dbReference type="FunFam" id="2.130.10.10:FF:001559">
    <property type="entry name" value="Uncharacterized protein"/>
    <property type="match status" value="1"/>
</dbReference>
<dbReference type="PANTHER" id="PTHR23284:SF0">
    <property type="entry name" value="PROLACTIN REGULATORY ELEMENT-BINDING PROTEIN"/>
    <property type="match status" value="1"/>
</dbReference>
<keyword evidence="6" id="KW-0931">ER-Golgi transport</keyword>
<dbReference type="Gene3D" id="2.130.10.10">
    <property type="entry name" value="YVTN repeat-like/Quinoprotein amine dehydrogenase"/>
    <property type="match status" value="1"/>
</dbReference>
<evidence type="ECO:0000256" key="11">
    <source>
        <dbReference type="SAM" id="MobiDB-lite"/>
    </source>
</evidence>
<evidence type="ECO:0000256" key="1">
    <source>
        <dbReference type="ARBA" id="ARBA00022448"/>
    </source>
</evidence>
<feature type="region of interest" description="Disordered" evidence="11">
    <location>
        <begin position="592"/>
        <end position="627"/>
    </location>
</feature>
<evidence type="ECO:0000256" key="7">
    <source>
        <dbReference type="ARBA" id="ARBA00022927"/>
    </source>
</evidence>
<evidence type="ECO:0000256" key="8">
    <source>
        <dbReference type="ARBA" id="ARBA00022989"/>
    </source>
</evidence>
<feature type="compositionally biased region" description="Basic and acidic residues" evidence="11">
    <location>
        <begin position="108"/>
        <end position="144"/>
    </location>
</feature>